<dbReference type="EMBL" id="AEPE02000006">
    <property type="protein sequence ID" value="EFZ36074.1"/>
    <property type="molecule type" value="Genomic_DNA"/>
</dbReference>
<evidence type="ECO:0000313" key="4">
    <source>
        <dbReference type="Proteomes" id="UP000005580"/>
    </source>
</evidence>
<evidence type="ECO:0000256" key="1">
    <source>
        <dbReference type="SAM" id="MobiDB-lite"/>
    </source>
</evidence>
<organism evidence="2 4">
    <name type="scientific">Hoylesella oralis ATCC 33269</name>
    <dbReference type="NCBI Taxonomy" id="873533"/>
    <lineage>
        <taxon>Bacteria</taxon>
        <taxon>Pseudomonadati</taxon>
        <taxon>Bacteroidota</taxon>
        <taxon>Bacteroidia</taxon>
        <taxon>Bacteroidales</taxon>
        <taxon>Prevotellaceae</taxon>
        <taxon>Hoylesella</taxon>
    </lineage>
</organism>
<dbReference type="EMBL" id="AEPE02000006">
    <property type="protein sequence ID" value="EFZ36246.1"/>
    <property type="molecule type" value="Genomic_DNA"/>
</dbReference>
<accession>E7RS73</accession>
<dbReference type="Proteomes" id="UP000005580">
    <property type="component" value="Unassembled WGS sequence"/>
</dbReference>
<protein>
    <submittedName>
        <fullName evidence="2">Uncharacterized protein</fullName>
    </submittedName>
</protein>
<name>E7RS73_9BACT</name>
<comment type="caution">
    <text evidence="2">The sequence shown here is derived from an EMBL/GenBank/DDBJ whole genome shotgun (WGS) entry which is preliminary data.</text>
</comment>
<feature type="region of interest" description="Disordered" evidence="1">
    <location>
        <begin position="33"/>
        <end position="55"/>
    </location>
</feature>
<dbReference type="RefSeq" id="WP_004370355.1">
    <property type="nucleotide sequence ID" value="NZ_GL833119.1"/>
</dbReference>
<evidence type="ECO:0000313" key="3">
    <source>
        <dbReference type="EMBL" id="EFZ36246.1"/>
    </source>
</evidence>
<evidence type="ECO:0000313" key="2">
    <source>
        <dbReference type="EMBL" id="EFZ36074.1"/>
    </source>
</evidence>
<gene>
    <name evidence="2" type="ORF">HMPREF0663_12141</name>
    <name evidence="3" type="ORF">HMPREF0663_12313</name>
</gene>
<keyword evidence="4" id="KW-1185">Reference proteome</keyword>
<reference evidence="2 4" key="1">
    <citation type="submission" date="2011-01" db="EMBL/GenBank/DDBJ databases">
        <authorList>
            <person name="Muzny D."/>
            <person name="Qin X."/>
            <person name="Buhay C."/>
            <person name="Dugan-Rocha S."/>
            <person name="Ding Y."/>
            <person name="Chen G."/>
            <person name="Hawes A."/>
            <person name="Holder M."/>
            <person name="Jhangiani S."/>
            <person name="Johnson A."/>
            <person name="Khan Z."/>
            <person name="Li Z."/>
            <person name="Liu W."/>
            <person name="Liu X."/>
            <person name="Perez L."/>
            <person name="Shen H."/>
            <person name="Wang Q."/>
            <person name="Watt J."/>
            <person name="Xi L."/>
            <person name="Xin Y."/>
            <person name="Zhou J."/>
            <person name="Deng J."/>
            <person name="Jiang H."/>
            <person name="Liu Y."/>
            <person name="Qu J."/>
            <person name="Song X.-Z."/>
            <person name="Zhang L."/>
            <person name="Villasana D."/>
            <person name="Johnson A."/>
            <person name="Liu J."/>
            <person name="Liyanage D."/>
            <person name="Lorensuhewa L."/>
            <person name="Robinson T."/>
            <person name="Song A."/>
            <person name="Song B.-B."/>
            <person name="Dinh H."/>
            <person name="Thornton R."/>
            <person name="Coyle M."/>
            <person name="Francisco L."/>
            <person name="Jackson L."/>
            <person name="Javaid M."/>
            <person name="Korchina V."/>
            <person name="Kovar C."/>
            <person name="Mata R."/>
            <person name="Mathew T."/>
            <person name="Ngo R."/>
            <person name="Nguyen L."/>
            <person name="Nguyen N."/>
            <person name="Okwuonu G."/>
            <person name="Ongeri F."/>
            <person name="Pham C."/>
            <person name="Simmons D."/>
            <person name="Wilczek-Boney K."/>
            <person name="Hale W."/>
            <person name="Jakkamsetti A."/>
            <person name="Pham P."/>
            <person name="Ruth R."/>
            <person name="San Lucas F."/>
            <person name="Warren J."/>
            <person name="Zhang J."/>
            <person name="Zhao Z."/>
            <person name="Zhou C."/>
            <person name="Zhu D."/>
            <person name="Lee S."/>
            <person name="Bess C."/>
            <person name="Blankenburg K."/>
            <person name="Forbes L."/>
            <person name="Fu Q."/>
            <person name="Gubbala S."/>
            <person name="Hirani K."/>
            <person name="Jayaseelan J.C."/>
            <person name="Lara F."/>
            <person name="Munidasa M."/>
            <person name="Palculict T."/>
            <person name="Patil S."/>
            <person name="Pu L.-L."/>
            <person name="Saada N."/>
            <person name="Tang L."/>
            <person name="Weissenberger G."/>
            <person name="Zhu Y."/>
            <person name="Hemphill L."/>
            <person name="Shang Y."/>
            <person name="Youmans B."/>
            <person name="Ayvaz T."/>
            <person name="Ross M."/>
            <person name="Santibanez J."/>
            <person name="Aqrawi P."/>
            <person name="Gross S."/>
            <person name="Joshi V."/>
            <person name="Fowler G."/>
            <person name="Nazareth L."/>
            <person name="Reid J."/>
            <person name="Worley K."/>
            <person name="Petrosino J."/>
            <person name="Highlander S."/>
            <person name="Gibbs R."/>
        </authorList>
    </citation>
    <scope>NUCLEOTIDE SEQUENCE [LARGE SCALE GENOMIC DNA]</scope>
    <source>
        <strain evidence="2 4">ATCC 33269</strain>
    </source>
</reference>
<sequence>MNKRKIYIAPAIRIIRLTTEKNVAQFVVTTHNGGEAKGASDDEEWQVNDMQWDNQ</sequence>
<proteinExistence type="predicted"/>
<dbReference type="AlphaFoldDB" id="E7RS73"/>
<dbReference type="HOGENOM" id="CLU_200506_1_0_10"/>